<keyword evidence="9" id="KW-1185">Reference proteome</keyword>
<keyword evidence="6" id="KW-0482">Metalloprotease</keyword>
<dbReference type="RefSeq" id="WP_218444861.1">
    <property type="nucleotide sequence ID" value="NZ_JAGSPA010000002.1"/>
</dbReference>
<evidence type="ECO:0000256" key="1">
    <source>
        <dbReference type="ARBA" id="ARBA00001947"/>
    </source>
</evidence>
<reference evidence="8 9" key="1">
    <citation type="submission" date="2021-04" db="EMBL/GenBank/DDBJ databases">
        <authorList>
            <person name="Pira H."/>
            <person name="Risdian C."/>
            <person name="Wink J."/>
        </authorList>
    </citation>
    <scope>NUCLEOTIDE SEQUENCE [LARGE SCALE GENOMIC DNA]</scope>
    <source>
        <strain evidence="8 9">WHA3</strain>
    </source>
</reference>
<keyword evidence="4" id="KW-0378">Hydrolase</keyword>
<evidence type="ECO:0000256" key="4">
    <source>
        <dbReference type="ARBA" id="ARBA00022801"/>
    </source>
</evidence>
<evidence type="ECO:0000256" key="3">
    <source>
        <dbReference type="ARBA" id="ARBA00022723"/>
    </source>
</evidence>
<evidence type="ECO:0000256" key="6">
    <source>
        <dbReference type="ARBA" id="ARBA00023049"/>
    </source>
</evidence>
<proteinExistence type="predicted"/>
<dbReference type="Proteomes" id="UP000722336">
    <property type="component" value="Unassembled WGS sequence"/>
</dbReference>
<dbReference type="Pfam" id="PF01551">
    <property type="entry name" value="Peptidase_M23"/>
    <property type="match status" value="1"/>
</dbReference>
<dbReference type="PANTHER" id="PTHR21666">
    <property type="entry name" value="PEPTIDASE-RELATED"/>
    <property type="match status" value="1"/>
</dbReference>
<name>A0ABS6SCY4_9SPHN</name>
<keyword evidence="5" id="KW-0862">Zinc</keyword>
<dbReference type="InterPro" id="IPR050570">
    <property type="entry name" value="Cell_wall_metabolism_enzyme"/>
</dbReference>
<evidence type="ECO:0000259" key="7">
    <source>
        <dbReference type="Pfam" id="PF01551"/>
    </source>
</evidence>
<dbReference type="CDD" id="cd12797">
    <property type="entry name" value="M23_peptidase"/>
    <property type="match status" value="1"/>
</dbReference>
<evidence type="ECO:0000313" key="8">
    <source>
        <dbReference type="EMBL" id="MBV7256283.1"/>
    </source>
</evidence>
<evidence type="ECO:0000256" key="2">
    <source>
        <dbReference type="ARBA" id="ARBA00022670"/>
    </source>
</evidence>
<keyword evidence="3" id="KW-0479">Metal-binding</keyword>
<evidence type="ECO:0000313" key="9">
    <source>
        <dbReference type="Proteomes" id="UP000722336"/>
    </source>
</evidence>
<sequence length="221" mass="23925">MMMRTLGIMLATALLTALATSAAWLFLYKRADSAAPQAESVQAAPAASPTSPSMEIPLGDTPEDMVFTPSSPAVTELVEKQLAIPVLGYDVTELTPQFDDARGNGRAHRALDFMAERGTPVVAVDDGVLVKFFDSDRGGITIYQFDPTETWVYYYAHLDTRAEGIAEGESVRRGQVIGTVGSTGNADDDAPHLHFAIEKLGPDKSWWKGEPVDPYPAFMTQ</sequence>
<dbReference type="PANTHER" id="PTHR21666:SF288">
    <property type="entry name" value="CELL DIVISION PROTEIN YTFB"/>
    <property type="match status" value="1"/>
</dbReference>
<dbReference type="InterPro" id="IPR016047">
    <property type="entry name" value="M23ase_b-sheet_dom"/>
</dbReference>
<protein>
    <submittedName>
        <fullName evidence="8">Peptidoglycan DD-metalloendopeptidase family protein</fullName>
    </submittedName>
</protein>
<feature type="domain" description="M23ase beta-sheet core" evidence="7">
    <location>
        <begin position="107"/>
        <end position="214"/>
    </location>
</feature>
<evidence type="ECO:0000256" key="5">
    <source>
        <dbReference type="ARBA" id="ARBA00022833"/>
    </source>
</evidence>
<organism evidence="8 9">
    <name type="scientific">Pacificimonas pallii</name>
    <dbReference type="NCBI Taxonomy" id="2827236"/>
    <lineage>
        <taxon>Bacteria</taxon>
        <taxon>Pseudomonadati</taxon>
        <taxon>Pseudomonadota</taxon>
        <taxon>Alphaproteobacteria</taxon>
        <taxon>Sphingomonadales</taxon>
        <taxon>Sphingosinicellaceae</taxon>
        <taxon>Pacificimonas</taxon>
    </lineage>
</organism>
<comment type="cofactor">
    <cofactor evidence="1">
        <name>Zn(2+)</name>
        <dbReference type="ChEBI" id="CHEBI:29105"/>
    </cofactor>
</comment>
<keyword evidence="2" id="KW-0645">Protease</keyword>
<comment type="caution">
    <text evidence="8">The sequence shown here is derived from an EMBL/GenBank/DDBJ whole genome shotgun (WGS) entry which is preliminary data.</text>
</comment>
<gene>
    <name evidence="8" type="ORF">KCG44_05730</name>
</gene>
<dbReference type="EMBL" id="JAGSPA010000002">
    <property type="protein sequence ID" value="MBV7256283.1"/>
    <property type="molecule type" value="Genomic_DNA"/>
</dbReference>
<accession>A0ABS6SCY4</accession>